<evidence type="ECO:0000313" key="2">
    <source>
        <dbReference type="Proteomes" id="UP000778797"/>
    </source>
</evidence>
<evidence type="ECO:0008006" key="3">
    <source>
        <dbReference type="Google" id="ProtNLM"/>
    </source>
</evidence>
<name>A0ABS8EMU6_9FLAO</name>
<protein>
    <recommendedName>
        <fullName evidence="3">MG2 domain-containing protein</fullName>
    </recommendedName>
</protein>
<comment type="caution">
    <text evidence="1">The sequence shown here is derived from an EMBL/GenBank/DDBJ whole genome shotgun (WGS) entry which is preliminary data.</text>
</comment>
<dbReference type="EMBL" id="JAFMPT010000007">
    <property type="protein sequence ID" value="MCC1484322.1"/>
    <property type="molecule type" value="Genomic_DNA"/>
</dbReference>
<gene>
    <name evidence="1" type="ORF">J1C55_06970</name>
</gene>
<dbReference type="RefSeq" id="WP_227476769.1">
    <property type="nucleotide sequence ID" value="NZ_JAFMPT010000007.1"/>
</dbReference>
<reference evidence="2" key="2">
    <citation type="submission" date="2023-07" db="EMBL/GenBank/DDBJ databases">
        <title>Genome of Winogradskyella sp. E313.</title>
        <authorList>
            <person name="Zhou Y."/>
        </authorList>
    </citation>
    <scope>NUCLEOTIDE SEQUENCE [LARGE SCALE GENOMIC DNA]</scope>
    <source>
        <strain evidence="2">E313</strain>
    </source>
</reference>
<keyword evidence="2" id="KW-1185">Reference proteome</keyword>
<accession>A0ABS8EMU6</accession>
<dbReference type="Proteomes" id="UP000778797">
    <property type="component" value="Unassembled WGS sequence"/>
</dbReference>
<reference evidence="2" key="1">
    <citation type="submission" date="2021-03" db="EMBL/GenBank/DDBJ databases">
        <title>Genome of Cognatishimia sp. F0-27.</title>
        <authorList>
            <person name="Ping X."/>
        </authorList>
    </citation>
    <scope>NUCLEOTIDE SEQUENCE [LARGE SCALE GENOMIC DNA]</scope>
    <source>
        <strain evidence="2">E313</strain>
    </source>
</reference>
<evidence type="ECO:0000313" key="1">
    <source>
        <dbReference type="EMBL" id="MCC1484322.1"/>
    </source>
</evidence>
<sequence length="919" mass="104691">MKDPTKCGFILFALFVLMAGFVESQESSKYSHNALAEKIYLQLDNDIYTNTKTIWFKAVVANAVTHETNLSSGVLYVDLIDSEKQILASKIIKLKGGIGNGYFDLDKSYIEGQYLIRAYTEWNKNFDSDFVFEKYIGIYEATKLDNENNPIQNIRRIDSTFNTQQFKIDIYPELLDATHKRAITVIVKEDTKSDTIILKPNNEKRYVLDRAISKETKRVELEVVTKNDLFYKTSFSPNTNYLDLQFFPEGGDLVNGLPSKVGFKALGANGKGQEVEGEIIDEDSQVITTFKSNSLGMGHFIIDKVDASTQYSARLTSKNINRTVQLPKAVTQGNTVSVYNVDDMVNVRVRSTYLKNKRVILKTSCRGYEYYNTEASLVDGQLAFKFPIDELPEGVIAFTLLDENQTPMVERLYFNERKDSRLTINTNSNDIEYTKREKVNVNIEVKDSDSNLIRANASVLVINKEDYGSTQDARDNILSYFLLSSDVRGEIEKPGLYFKEDEGLDIDDLLLTQGWRKYKYRDPIGKFNYKREQGLKVSGVVNLVNSKNKKEEVELMLMTLGDNSAIYTEEVIASGNFTYDLNDLYHNEGLQDVIIQSVNIPEKEKKKYRIALKKRQELPVDYNYANISLASDSITDKIVESYREQKQKEDRSYFSNTGVTELDEVLVKGYNLTPKRKEVMERFGEPDVVIEGKEIKAKEDKRYSNGIYSVLQAAFPDKITIVKSRSGILFAKTTQGGNYHITFVVVDGIPVKEINYDLIQNISVDEVTSFEIIDEINNVRQFFFEVTGRFPPLPTENPRVQRITGSVIAIYTKKGKGLHGALKSKKDVNVKQIPVFSTEKEYYTPKHNINNSADLSIPDLRSTIYWNPNIETSIEGKTNINYYHSDNPGKFIIVIEAISESGRIGCKTIDYTVIHEDNN</sequence>
<organism evidence="1 2">
    <name type="scientific">Winogradskyella immobilis</name>
    <dbReference type="NCBI Taxonomy" id="2816852"/>
    <lineage>
        <taxon>Bacteria</taxon>
        <taxon>Pseudomonadati</taxon>
        <taxon>Bacteroidota</taxon>
        <taxon>Flavobacteriia</taxon>
        <taxon>Flavobacteriales</taxon>
        <taxon>Flavobacteriaceae</taxon>
        <taxon>Winogradskyella</taxon>
    </lineage>
</organism>
<proteinExistence type="predicted"/>
<dbReference type="Gene3D" id="2.60.40.1930">
    <property type="match status" value="1"/>
</dbReference>